<dbReference type="PROSITE" id="PS51257">
    <property type="entry name" value="PROKAR_LIPOPROTEIN"/>
    <property type="match status" value="1"/>
</dbReference>
<accession>A0A642PXF4</accession>
<evidence type="ECO:0000313" key="9">
    <source>
        <dbReference type="EMBL" id="KAA5418936.1"/>
    </source>
</evidence>
<evidence type="ECO:0000259" key="7">
    <source>
        <dbReference type="Pfam" id="PF02608"/>
    </source>
</evidence>
<gene>
    <name evidence="9" type="ORF">F2Y81_10915</name>
    <name evidence="8" type="ORF">F2Y87_15700</name>
</gene>
<comment type="subcellular location">
    <subcellularLocation>
        <location evidence="1">Cell membrane</location>
    </subcellularLocation>
</comment>
<dbReference type="InterPro" id="IPR050957">
    <property type="entry name" value="BMP_lipoprotein"/>
</dbReference>
<name>A0A642PXF4_9BACE</name>
<dbReference type="Proteomes" id="UP000482653">
    <property type="component" value="Unassembled WGS sequence"/>
</dbReference>
<dbReference type="AlphaFoldDB" id="A0A642PXF4"/>
<reference evidence="10 11" key="1">
    <citation type="journal article" date="2019" name="Nat. Med.">
        <title>A library of human gut bacterial isolates paired with longitudinal multiomics data enables mechanistic microbiome research.</title>
        <authorList>
            <person name="Poyet M."/>
            <person name="Groussin M."/>
            <person name="Gibbons S.M."/>
            <person name="Avila-Pacheco J."/>
            <person name="Jiang X."/>
            <person name="Kearney S.M."/>
            <person name="Perrotta A.R."/>
            <person name="Berdy B."/>
            <person name="Zhao S."/>
            <person name="Lieberman T.D."/>
            <person name="Swanson P.K."/>
            <person name="Smith M."/>
            <person name="Roesemann S."/>
            <person name="Alexander J.E."/>
            <person name="Rich S.A."/>
            <person name="Livny J."/>
            <person name="Vlamakis H."/>
            <person name="Clish C."/>
            <person name="Bullock K."/>
            <person name="Deik A."/>
            <person name="Scott J."/>
            <person name="Pierce K.A."/>
            <person name="Xavier R.J."/>
            <person name="Alm E.J."/>
        </authorList>
    </citation>
    <scope>NUCLEOTIDE SEQUENCE [LARGE SCALE GENOMIC DNA]</scope>
    <source>
        <strain evidence="9 10">BIOML-A6</strain>
        <strain evidence="8 11">BIOML-A8</strain>
    </source>
</reference>
<evidence type="ECO:0000256" key="6">
    <source>
        <dbReference type="SAM" id="Phobius"/>
    </source>
</evidence>
<evidence type="ECO:0000256" key="3">
    <source>
        <dbReference type="ARBA" id="ARBA00022729"/>
    </source>
</evidence>
<protein>
    <submittedName>
        <fullName evidence="9">BMP family ABC transporter substrate-binding protein</fullName>
    </submittedName>
</protein>
<feature type="transmembrane region" description="Helical" evidence="6">
    <location>
        <begin position="12"/>
        <end position="32"/>
    </location>
</feature>
<dbReference type="PANTHER" id="PTHR34296:SF2">
    <property type="entry name" value="ABC TRANSPORTER GUANOSINE-BINDING PROTEIN NUPN"/>
    <property type="match status" value="1"/>
</dbReference>
<feature type="domain" description="ABC transporter substrate-binding protein PnrA-like" evidence="7">
    <location>
        <begin position="58"/>
        <end position="333"/>
    </location>
</feature>
<proteinExistence type="predicted"/>
<dbReference type="InterPro" id="IPR003760">
    <property type="entry name" value="PnrA-like"/>
</dbReference>
<evidence type="ECO:0000256" key="2">
    <source>
        <dbReference type="ARBA" id="ARBA00022475"/>
    </source>
</evidence>
<keyword evidence="4 6" id="KW-0472">Membrane</keyword>
<evidence type="ECO:0000256" key="4">
    <source>
        <dbReference type="ARBA" id="ARBA00023136"/>
    </source>
</evidence>
<dbReference type="Pfam" id="PF02608">
    <property type="entry name" value="Bmp"/>
    <property type="match status" value="1"/>
</dbReference>
<keyword evidence="6" id="KW-0812">Transmembrane</keyword>
<dbReference type="Gene3D" id="3.40.50.2300">
    <property type="match status" value="2"/>
</dbReference>
<evidence type="ECO:0000313" key="11">
    <source>
        <dbReference type="Proteomes" id="UP000482653"/>
    </source>
</evidence>
<sequence length="359" mass="40037">MMKISSGGIFKLRLIYLLYFLLAGGVLLLTGGCDDKKGEEEIPEPSPDYSDKGVYVIFPVNALGDHAYNDLILEGILKAQKKLGFTTMLYAPASMEEGVQMLELILNSMNHAEKGENLAIIAGNEYEAATRQWIQAKELRNGFEDDVLLFETNSTDLPMHTFLINMYGASYIAGSIASLFSYQAAILAANAQDLSIQRGITGFQEGFTDNGGTSISTCYISDNYSGYSMQDKAYELTDSLTETNHFIYPIAGGSNQGVYRYSRENPNKFYTAGMDVNLSAYSAHIVFSVVKHINRAVEEYITAWTEQKELPNLHTIYGIGSGYTDIALVDEYQSSYKDLVEYYRPIVTEKEQIYEENLP</sequence>
<dbReference type="PANTHER" id="PTHR34296">
    <property type="entry name" value="TRANSCRIPTIONAL ACTIVATOR PROTEIN MED"/>
    <property type="match status" value="1"/>
</dbReference>
<organism evidence="9 10">
    <name type="scientific">Bacteroides cellulosilyticus</name>
    <dbReference type="NCBI Taxonomy" id="246787"/>
    <lineage>
        <taxon>Bacteria</taxon>
        <taxon>Pseudomonadati</taxon>
        <taxon>Bacteroidota</taxon>
        <taxon>Bacteroidia</taxon>
        <taxon>Bacteroidales</taxon>
        <taxon>Bacteroidaceae</taxon>
        <taxon>Bacteroides</taxon>
    </lineage>
</organism>
<keyword evidence="3" id="KW-0732">Signal</keyword>
<comment type="caution">
    <text evidence="9">The sequence shown here is derived from an EMBL/GenBank/DDBJ whole genome shotgun (WGS) entry which is preliminary data.</text>
</comment>
<keyword evidence="5" id="KW-0449">Lipoprotein</keyword>
<dbReference type="GO" id="GO:0005886">
    <property type="term" value="C:plasma membrane"/>
    <property type="evidence" value="ECO:0007669"/>
    <property type="project" value="UniProtKB-SubCell"/>
</dbReference>
<evidence type="ECO:0000313" key="10">
    <source>
        <dbReference type="Proteomes" id="UP000448877"/>
    </source>
</evidence>
<evidence type="ECO:0000256" key="1">
    <source>
        <dbReference type="ARBA" id="ARBA00004236"/>
    </source>
</evidence>
<evidence type="ECO:0000256" key="5">
    <source>
        <dbReference type="ARBA" id="ARBA00023288"/>
    </source>
</evidence>
<dbReference type="EMBL" id="VVYV01000015">
    <property type="protein sequence ID" value="KAA5418936.1"/>
    <property type="molecule type" value="Genomic_DNA"/>
</dbReference>
<dbReference type="RefSeq" id="WP_060407487.1">
    <property type="nucleotide sequence ID" value="NZ_CABMLT010000002.1"/>
</dbReference>
<dbReference type="EMBL" id="VVYX01000018">
    <property type="protein sequence ID" value="KAA5417563.1"/>
    <property type="molecule type" value="Genomic_DNA"/>
</dbReference>
<dbReference type="Proteomes" id="UP000448877">
    <property type="component" value="Unassembled WGS sequence"/>
</dbReference>
<evidence type="ECO:0000313" key="8">
    <source>
        <dbReference type="EMBL" id="KAA5417563.1"/>
    </source>
</evidence>
<keyword evidence="6" id="KW-1133">Transmembrane helix</keyword>
<keyword evidence="2" id="KW-1003">Cell membrane</keyword>